<dbReference type="RefSeq" id="WP_309991630.1">
    <property type="nucleotide sequence ID" value="NZ_JAVDTI010000008.1"/>
</dbReference>
<accession>A0ABU1R8L6</accession>
<evidence type="ECO:0000313" key="2">
    <source>
        <dbReference type="Proteomes" id="UP001264980"/>
    </source>
</evidence>
<name>A0ABU1R8L6_9BACT</name>
<proteinExistence type="predicted"/>
<dbReference type="Proteomes" id="UP001264980">
    <property type="component" value="Unassembled WGS sequence"/>
</dbReference>
<organism evidence="1 2">
    <name type="scientific">Dyadobacter fermentans</name>
    <dbReference type="NCBI Taxonomy" id="94254"/>
    <lineage>
        <taxon>Bacteria</taxon>
        <taxon>Pseudomonadati</taxon>
        <taxon>Bacteroidota</taxon>
        <taxon>Cytophagia</taxon>
        <taxon>Cytophagales</taxon>
        <taxon>Spirosomataceae</taxon>
        <taxon>Dyadobacter</taxon>
    </lineage>
</organism>
<sequence length="230" mass="25889">MLKFLFLSLTYWAIYSNVFLEGNTGRPAISDTLFFSHAELSTVDRRCFQFLAGYRLNSGVFISNYYSVIDSLSLDLNDDKLTDKVLVLEPRSLNPDATTCDLSFDRNPKRLLVVVINAPLAGAKIREVYKSVLSDAGGVLSHYDGIHVTRNGFKVVHTAGAAYAWEYSMEFSTGKNRITLREISKRCSYGDKSDSLLFRYHRLGLDKVNVPDTLSNQCNCDAIWSKLNSK</sequence>
<evidence type="ECO:0000313" key="1">
    <source>
        <dbReference type="EMBL" id="MDR6808945.1"/>
    </source>
</evidence>
<protein>
    <submittedName>
        <fullName evidence="1">Uncharacterized protein</fullName>
    </submittedName>
</protein>
<reference evidence="1 2" key="1">
    <citation type="submission" date="2023-07" db="EMBL/GenBank/DDBJ databases">
        <title>Sorghum-associated microbial communities from plants grown in Nebraska, USA.</title>
        <authorList>
            <person name="Schachtman D."/>
        </authorList>
    </citation>
    <scope>NUCLEOTIDE SEQUENCE [LARGE SCALE GENOMIC DNA]</scope>
    <source>
        <strain evidence="1 2">BE57</strain>
    </source>
</reference>
<dbReference type="EMBL" id="JAVDTI010000008">
    <property type="protein sequence ID" value="MDR6808945.1"/>
    <property type="molecule type" value="Genomic_DNA"/>
</dbReference>
<gene>
    <name evidence="1" type="ORF">J2W84_006010</name>
</gene>
<keyword evidence="2" id="KW-1185">Reference proteome</keyword>
<comment type="caution">
    <text evidence="1">The sequence shown here is derived from an EMBL/GenBank/DDBJ whole genome shotgun (WGS) entry which is preliminary data.</text>
</comment>